<evidence type="ECO:0000313" key="2">
    <source>
        <dbReference type="EMBL" id="SCU70242.1"/>
    </source>
</evidence>
<evidence type="ECO:0000313" key="3">
    <source>
        <dbReference type="Proteomes" id="UP000195570"/>
    </source>
</evidence>
<dbReference type="EMBL" id="CZPT02001399">
    <property type="protein sequence ID" value="SCU70242.1"/>
    <property type="molecule type" value="Genomic_DNA"/>
</dbReference>
<feature type="chain" id="PRO_5009235550" evidence="1">
    <location>
        <begin position="21"/>
        <end position="323"/>
    </location>
</feature>
<reference evidence="2" key="1">
    <citation type="submission" date="2016-09" db="EMBL/GenBank/DDBJ databases">
        <authorList>
            <person name="Hebert L."/>
            <person name="Moumen B."/>
        </authorList>
    </citation>
    <scope>NUCLEOTIDE SEQUENCE [LARGE SCALE GENOMIC DNA]</scope>
    <source>
        <strain evidence="2">OVI</strain>
    </source>
</reference>
<name>A0A1G4ID64_TRYEQ</name>
<dbReference type="VEuPathDB" id="TriTrypDB:TEOVI_000181500"/>
<dbReference type="Proteomes" id="UP000195570">
    <property type="component" value="Unassembled WGS sequence"/>
</dbReference>
<dbReference type="GeneID" id="92375755"/>
<keyword evidence="1" id="KW-0732">Signal</keyword>
<organism evidence="2 3">
    <name type="scientific">Trypanosoma equiperdum</name>
    <dbReference type="NCBI Taxonomy" id="5694"/>
    <lineage>
        <taxon>Eukaryota</taxon>
        <taxon>Discoba</taxon>
        <taxon>Euglenozoa</taxon>
        <taxon>Kinetoplastea</taxon>
        <taxon>Metakinetoplastina</taxon>
        <taxon>Trypanosomatida</taxon>
        <taxon>Trypanosomatidae</taxon>
        <taxon>Trypanosoma</taxon>
    </lineage>
</organism>
<keyword evidence="3" id="KW-1185">Reference proteome</keyword>
<dbReference type="InterPro" id="IPR004922">
    <property type="entry name" value="ESAG"/>
</dbReference>
<dbReference type="RefSeq" id="XP_067081090.1">
    <property type="nucleotide sequence ID" value="XM_067224989.1"/>
</dbReference>
<dbReference type="AlphaFoldDB" id="A0A1G4ID64"/>
<accession>A0A1G4ID64</accession>
<evidence type="ECO:0000256" key="1">
    <source>
        <dbReference type="SAM" id="SignalP"/>
    </source>
</evidence>
<gene>
    <name evidence="2" type="ORF">TEOVI_000181500</name>
</gene>
<proteinExistence type="predicted"/>
<feature type="signal peptide" evidence="1">
    <location>
        <begin position="1"/>
        <end position="20"/>
    </location>
</feature>
<dbReference type="Pfam" id="PF03238">
    <property type="entry name" value="ESAG1"/>
    <property type="match status" value="1"/>
</dbReference>
<protein>
    <submittedName>
        <fullName evidence="2">ESAG protein, putative</fullName>
    </submittedName>
</protein>
<comment type="caution">
    <text evidence="2">The sequence shown here is derived from an EMBL/GenBank/DDBJ whole genome shotgun (WGS) entry which is preliminary data.</text>
</comment>
<sequence length="323" mass="35652">MKVVIVKLLIIFFVTRTGAAEDHQCTLVDDFYGKNLHESVCYLSCLSNALSKLYTDGEQRMLVSEEVYANASRILDDMEGKTGESVKYLSVISGVMEGKHDKLEKLISYGNEMGDLVAKVGGLFSDVNESVRAVRKKLPDALMKANKYYTSVAEVVRTVWDDVKGLGVEGKPECGNEKIVGVKDFQVTCSERACPLKEGVNDSVLRKYEDGCVDINVLNGSVSKCLNVPRYNLYKNGAVNESKDGTNWYAPTADLFQFKVEVNEIFPPLILPLPSGLPPSALLATISNITSYYTHFNKVHANFTSLLIDADLTDNVNSTNFTI</sequence>